<keyword evidence="3" id="KW-1185">Reference proteome</keyword>
<reference evidence="2 4" key="2">
    <citation type="submission" date="2017-02" db="EMBL/GenBank/DDBJ databases">
        <title>The new phylogeny of genus Mycobacterium.</title>
        <authorList>
            <person name="Tortoli E."/>
            <person name="Trovato A."/>
            <person name="Cirillo D.M."/>
        </authorList>
    </citation>
    <scope>NUCLEOTIDE SEQUENCE [LARGE SCALE GENOMIC DNA]</scope>
    <source>
        <strain evidence="2 4">DSM 45093</strain>
    </source>
</reference>
<accession>A0A1B8SI45</accession>
<dbReference type="InterPro" id="IPR019639">
    <property type="entry name" value="DUF2505"/>
</dbReference>
<dbReference type="OrthoDB" id="5178774at2"/>
<dbReference type="PATRIC" id="fig|354243.3.peg.1631"/>
<dbReference type="EMBL" id="MVHU01000017">
    <property type="protein sequence ID" value="ORA79182.1"/>
    <property type="molecule type" value="Genomic_DNA"/>
</dbReference>
<dbReference type="Proteomes" id="UP000192713">
    <property type="component" value="Unassembled WGS sequence"/>
</dbReference>
<proteinExistence type="predicted"/>
<dbReference type="Proteomes" id="UP000092668">
    <property type="component" value="Unassembled WGS sequence"/>
</dbReference>
<sequence>MPRTFTLTEHYPGSVEQVYAAFADERYWLARLADSGADTATLDSITVGADGGVDVVTTQGIHRDKLPALAAQFHPGDLEMARHEKWRPVRDGRAHAQVTGKIVGAPAKLSGDAVLEPASESGEAGCALRLTATVQVDIPLVGGKIENFIGTQLGELMTAEQQFTSTWLQRGGTARPE</sequence>
<dbReference type="Pfam" id="PF10698">
    <property type="entry name" value="DUF2505"/>
    <property type="match status" value="1"/>
</dbReference>
<evidence type="ECO:0000313" key="2">
    <source>
        <dbReference type="EMBL" id="ORA79182.1"/>
    </source>
</evidence>
<evidence type="ECO:0000313" key="4">
    <source>
        <dbReference type="Proteomes" id="UP000192713"/>
    </source>
</evidence>
<evidence type="ECO:0000313" key="1">
    <source>
        <dbReference type="EMBL" id="OBY32388.1"/>
    </source>
</evidence>
<evidence type="ECO:0008006" key="5">
    <source>
        <dbReference type="Google" id="ProtNLM"/>
    </source>
</evidence>
<reference evidence="1 3" key="1">
    <citation type="submission" date="2015-06" db="EMBL/GenBank/DDBJ databases">
        <title>Genome sequence of Mycobacterium kumamotonense strain Roo.</title>
        <authorList>
            <person name="Greninger A.L."/>
            <person name="Cunningham G."/>
            <person name="Miller S."/>
        </authorList>
    </citation>
    <scope>NUCLEOTIDE SEQUENCE [LARGE SCALE GENOMIC DNA]</scope>
    <source>
        <strain evidence="1 3">Roo</strain>
    </source>
</reference>
<evidence type="ECO:0000313" key="3">
    <source>
        <dbReference type="Proteomes" id="UP000092668"/>
    </source>
</evidence>
<name>A0A1B8SI45_9MYCO</name>
<dbReference type="STRING" id="354243.BST28_12745"/>
<comment type="caution">
    <text evidence="1">The sequence shown here is derived from an EMBL/GenBank/DDBJ whole genome shotgun (WGS) entry which is preliminary data.</text>
</comment>
<dbReference type="EMBL" id="LFOE01000007">
    <property type="protein sequence ID" value="OBY32388.1"/>
    <property type="molecule type" value="Genomic_DNA"/>
</dbReference>
<gene>
    <name evidence="1" type="ORF">ACT18_07830</name>
    <name evidence="2" type="ORF">BST28_12745</name>
</gene>
<organism evidence="1 3">
    <name type="scientific">Mycolicibacter kumamotonensis</name>
    <dbReference type="NCBI Taxonomy" id="354243"/>
    <lineage>
        <taxon>Bacteria</taxon>
        <taxon>Bacillati</taxon>
        <taxon>Actinomycetota</taxon>
        <taxon>Actinomycetes</taxon>
        <taxon>Mycobacteriales</taxon>
        <taxon>Mycobacteriaceae</taxon>
        <taxon>Mycolicibacter</taxon>
    </lineage>
</organism>
<dbReference type="RefSeq" id="WP_065287733.1">
    <property type="nucleotide sequence ID" value="NZ_LFOE01000007.1"/>
</dbReference>
<protein>
    <recommendedName>
        <fullName evidence="5">DUF2505 domain-containing protein</fullName>
    </recommendedName>
</protein>
<dbReference type="AlphaFoldDB" id="A0A1B8SI45"/>